<keyword evidence="11" id="KW-1185">Reference proteome</keyword>
<comment type="subcellular location">
    <subcellularLocation>
        <location evidence="7">Plastid</location>
        <location evidence="7">Chloroplast</location>
    </subcellularLocation>
    <subcellularLocation>
        <location evidence="7">Plastid</location>
        <location evidence="7">Amyloplast</location>
    </subcellularLocation>
</comment>
<dbReference type="NCBIfam" id="TIGR02095">
    <property type="entry name" value="glgA"/>
    <property type="match status" value="1"/>
</dbReference>
<dbReference type="EMBL" id="JAHRHJ020000008">
    <property type="protein sequence ID" value="KAH9306696.1"/>
    <property type="molecule type" value="Genomic_DNA"/>
</dbReference>
<dbReference type="PANTHER" id="PTHR45825:SF2">
    <property type="entry name" value="STARCH SYNTHASE 2, CHLOROPLASTIC_AMYLOPLASTIC"/>
    <property type="match status" value="1"/>
</dbReference>
<dbReference type="Gene3D" id="3.40.50.2000">
    <property type="entry name" value="Glycogen Phosphorylase B"/>
    <property type="match status" value="2"/>
</dbReference>
<dbReference type="CDD" id="cd03791">
    <property type="entry name" value="GT5_Glycogen_synthase_DULL1-like"/>
    <property type="match status" value="1"/>
</dbReference>
<dbReference type="EC" id="2.4.1.-" evidence="7"/>
<feature type="domain" description="Glycosyl transferase family 1" evidence="8">
    <location>
        <begin position="188"/>
        <end position="330"/>
    </location>
</feature>
<dbReference type="AlphaFoldDB" id="A0AA38KKN6"/>
<keyword evidence="7" id="KW-0035">Amyloplast</keyword>
<evidence type="ECO:0000313" key="10">
    <source>
        <dbReference type="EMBL" id="KAH9306696.1"/>
    </source>
</evidence>
<evidence type="ECO:0000256" key="7">
    <source>
        <dbReference type="RuleBase" id="RU361232"/>
    </source>
</evidence>
<feature type="domain" description="Starch synthase catalytic" evidence="9">
    <location>
        <begin position="15"/>
        <end position="128"/>
    </location>
</feature>
<evidence type="ECO:0000256" key="3">
    <source>
        <dbReference type="ARBA" id="ARBA00022676"/>
    </source>
</evidence>
<evidence type="ECO:0000313" key="11">
    <source>
        <dbReference type="Proteomes" id="UP000824469"/>
    </source>
</evidence>
<keyword evidence="3 7" id="KW-0328">Glycosyltransferase</keyword>
<comment type="similarity">
    <text evidence="2 7">Belongs to the glycosyltransferase 1 family. Bacterial/plant glycogen synthase subfamily.</text>
</comment>
<dbReference type="PANTHER" id="PTHR45825">
    <property type="entry name" value="GRANULE-BOUND STARCH SYNTHASE 1, CHLOROPLASTIC/AMYLOPLASTIC"/>
    <property type="match status" value="1"/>
</dbReference>
<dbReference type="Pfam" id="PF08323">
    <property type="entry name" value="Glyco_transf_5"/>
    <property type="match status" value="1"/>
</dbReference>
<dbReference type="GO" id="GO:0004373">
    <property type="term" value="F:alpha-1,4-glucan glucosyltransferase (UDP-glucose donor) activity"/>
    <property type="evidence" value="ECO:0007669"/>
    <property type="project" value="InterPro"/>
</dbReference>
<dbReference type="InterPro" id="IPR011835">
    <property type="entry name" value="GS/SS"/>
</dbReference>
<comment type="pathway">
    <text evidence="1 7">Glycan biosynthesis; starch biosynthesis.</text>
</comment>
<dbReference type="Proteomes" id="UP000824469">
    <property type="component" value="Unassembled WGS sequence"/>
</dbReference>
<proteinExistence type="inferred from homology"/>
<organism evidence="10 11">
    <name type="scientific">Taxus chinensis</name>
    <name type="common">Chinese yew</name>
    <name type="synonym">Taxus wallichiana var. chinensis</name>
    <dbReference type="NCBI Taxonomy" id="29808"/>
    <lineage>
        <taxon>Eukaryota</taxon>
        <taxon>Viridiplantae</taxon>
        <taxon>Streptophyta</taxon>
        <taxon>Embryophyta</taxon>
        <taxon>Tracheophyta</taxon>
        <taxon>Spermatophyta</taxon>
        <taxon>Pinopsida</taxon>
        <taxon>Pinidae</taxon>
        <taxon>Conifers II</taxon>
        <taxon>Cupressales</taxon>
        <taxon>Taxaceae</taxon>
        <taxon>Taxus</taxon>
    </lineage>
</organism>
<comment type="caution">
    <text evidence="10">The sequence shown here is derived from an EMBL/GenBank/DDBJ whole genome shotgun (WGS) entry which is preliminary data.</text>
</comment>
<dbReference type="GO" id="GO:0009501">
    <property type="term" value="C:amyloplast"/>
    <property type="evidence" value="ECO:0007669"/>
    <property type="project" value="UniProtKB-SubCell"/>
</dbReference>
<accession>A0AA38KKN6</accession>
<dbReference type="InterPro" id="IPR013534">
    <property type="entry name" value="Starch_synth_cat_dom"/>
</dbReference>
<evidence type="ECO:0000256" key="2">
    <source>
        <dbReference type="ARBA" id="ARBA00010281"/>
    </source>
</evidence>
<sequence>FRGMCLVAVNVMGMETSSLLPNDWHTALLPVYLKAYYHECGLMKYTRCVLVIHNLVHQGRGPLNDFHLLTLPDDYLEKFMLDDPIGGAHLNIFMAGLKTAHRLVTVSHGYAWECQTMEGGWGLHDVVKENAWKLRGIVNGIDNKEWNPEFDVHLKSDGYVNYSLNTLETGKATCKSALQRELGLPVRSNVPLIGFIGRLDQQKGIDLIAEAVPWMMEQDLQLVMLGSGRKDLENMLHSFEVQYRDKVRAWLGFSVRTSHHITAGADILLMPSRFEPCGLNQLYAMQYGTIPVVHAVGGLRDTVKHFDPFTDSGLGWAFKPAEASALIHALGNALWTYHDFKQSWIALQKRCMSQDLSWDNAAQQYEEVFLAAKYQW</sequence>
<dbReference type="SUPFAM" id="SSF53756">
    <property type="entry name" value="UDP-Glycosyltransferase/glycogen phosphorylase"/>
    <property type="match status" value="1"/>
</dbReference>
<reference evidence="10 11" key="1">
    <citation type="journal article" date="2021" name="Nat. Plants">
        <title>The Taxus genome provides insights into paclitaxel biosynthesis.</title>
        <authorList>
            <person name="Xiong X."/>
            <person name="Gou J."/>
            <person name="Liao Q."/>
            <person name="Li Y."/>
            <person name="Zhou Q."/>
            <person name="Bi G."/>
            <person name="Li C."/>
            <person name="Du R."/>
            <person name="Wang X."/>
            <person name="Sun T."/>
            <person name="Guo L."/>
            <person name="Liang H."/>
            <person name="Lu P."/>
            <person name="Wu Y."/>
            <person name="Zhang Z."/>
            <person name="Ro D.K."/>
            <person name="Shang Y."/>
            <person name="Huang S."/>
            <person name="Yan J."/>
        </authorList>
    </citation>
    <scope>NUCLEOTIDE SEQUENCE [LARGE SCALE GENOMIC DNA]</scope>
    <source>
        <strain evidence="10">Ta-2019</strain>
    </source>
</reference>
<keyword evidence="7" id="KW-0150">Chloroplast</keyword>
<keyword evidence="6" id="KW-0809">Transit peptide</keyword>
<dbReference type="InterPro" id="IPR001296">
    <property type="entry name" value="Glyco_trans_1"/>
</dbReference>
<dbReference type="OMA" id="YARECHT"/>
<keyword evidence="5 7" id="KW-0750">Starch biosynthesis</keyword>
<evidence type="ECO:0000259" key="9">
    <source>
        <dbReference type="Pfam" id="PF08323"/>
    </source>
</evidence>
<evidence type="ECO:0000256" key="5">
    <source>
        <dbReference type="ARBA" id="ARBA00022922"/>
    </source>
</evidence>
<dbReference type="FunFam" id="3.40.50.2000:FF:000025">
    <property type="entry name" value="Starch synthase, chloroplastic/amyloplastic"/>
    <property type="match status" value="1"/>
</dbReference>
<name>A0AA38KKN6_TAXCH</name>
<dbReference type="Pfam" id="PF00534">
    <property type="entry name" value="Glycos_transf_1"/>
    <property type="match status" value="1"/>
</dbReference>
<protein>
    <recommendedName>
        <fullName evidence="7">Starch synthase, chloroplastic/amyloplastic</fullName>
        <ecNumber evidence="7">2.4.1.-</ecNumber>
    </recommendedName>
</protein>
<evidence type="ECO:0000256" key="1">
    <source>
        <dbReference type="ARBA" id="ARBA00004727"/>
    </source>
</evidence>
<dbReference type="GO" id="GO:0009507">
    <property type="term" value="C:chloroplast"/>
    <property type="evidence" value="ECO:0007669"/>
    <property type="project" value="UniProtKB-SubCell"/>
</dbReference>
<keyword evidence="7" id="KW-0934">Plastid</keyword>
<dbReference type="GO" id="GO:0019252">
    <property type="term" value="P:starch biosynthetic process"/>
    <property type="evidence" value="ECO:0007669"/>
    <property type="project" value="UniProtKB-UniRule"/>
</dbReference>
<evidence type="ECO:0000256" key="6">
    <source>
        <dbReference type="ARBA" id="ARBA00022946"/>
    </source>
</evidence>
<feature type="non-terminal residue" evidence="10">
    <location>
        <position position="376"/>
    </location>
</feature>
<evidence type="ECO:0000259" key="8">
    <source>
        <dbReference type="Pfam" id="PF00534"/>
    </source>
</evidence>
<evidence type="ECO:0000256" key="4">
    <source>
        <dbReference type="ARBA" id="ARBA00022679"/>
    </source>
</evidence>
<gene>
    <name evidence="10" type="ORF">KI387_011100</name>
</gene>
<keyword evidence="4" id="KW-0808">Transferase</keyword>